<dbReference type="PANTHER" id="PTHR32338">
    <property type="entry name" value="N-ACETYL-GAMMA-GLUTAMYL-PHOSPHATE REDUCTASE, CHLOROPLASTIC-RELATED-RELATED"/>
    <property type="match status" value="1"/>
</dbReference>
<keyword evidence="5" id="KW-0963">Cytoplasm</keyword>
<dbReference type="InterPro" id="IPR023013">
    <property type="entry name" value="AGPR_AS"/>
</dbReference>
<keyword evidence="1 5" id="KW-0055">Arginine biosynthesis</keyword>
<proteinExistence type="inferred from homology"/>
<dbReference type="GO" id="GO:0005737">
    <property type="term" value="C:cytoplasm"/>
    <property type="evidence" value="ECO:0007669"/>
    <property type="project" value="UniProtKB-SubCell"/>
</dbReference>
<dbReference type="EC" id="1.2.1.38" evidence="5"/>
<evidence type="ECO:0000256" key="4">
    <source>
        <dbReference type="ARBA" id="ARBA00023002"/>
    </source>
</evidence>
<dbReference type="GO" id="GO:0051287">
    <property type="term" value="F:NAD binding"/>
    <property type="evidence" value="ECO:0007669"/>
    <property type="project" value="InterPro"/>
</dbReference>
<gene>
    <name evidence="8" type="primary">lysY</name>
    <name evidence="5" type="synonym">argC</name>
    <name evidence="8" type="ORF">FLHAOPAA_00002</name>
</gene>
<dbReference type="Gene3D" id="3.30.360.10">
    <property type="entry name" value="Dihydrodipicolinate Reductase, domain 2"/>
    <property type="match status" value="1"/>
</dbReference>
<evidence type="ECO:0000313" key="8">
    <source>
        <dbReference type="EMBL" id="QNO52973.1"/>
    </source>
</evidence>
<dbReference type="InterPro" id="IPR050085">
    <property type="entry name" value="AGPR"/>
</dbReference>
<dbReference type="PANTHER" id="PTHR32338:SF10">
    <property type="entry name" value="N-ACETYL-GAMMA-GLUTAMYL-PHOSPHATE REDUCTASE, CHLOROPLASTIC-RELATED"/>
    <property type="match status" value="1"/>
</dbReference>
<dbReference type="Pfam" id="PF22698">
    <property type="entry name" value="Semialdhyde_dhC_1"/>
    <property type="match status" value="1"/>
</dbReference>
<comment type="catalytic activity">
    <reaction evidence="5">
        <text>N-acetyl-L-glutamate 5-semialdehyde + phosphate + NADP(+) = N-acetyl-L-glutamyl 5-phosphate + NADPH + H(+)</text>
        <dbReference type="Rhea" id="RHEA:21588"/>
        <dbReference type="ChEBI" id="CHEBI:15378"/>
        <dbReference type="ChEBI" id="CHEBI:29123"/>
        <dbReference type="ChEBI" id="CHEBI:43474"/>
        <dbReference type="ChEBI" id="CHEBI:57783"/>
        <dbReference type="ChEBI" id="CHEBI:57936"/>
        <dbReference type="ChEBI" id="CHEBI:58349"/>
        <dbReference type="EC" id="1.2.1.38"/>
    </reaction>
</comment>
<accession>A0A7G9YY89</accession>
<dbReference type="PROSITE" id="PS01224">
    <property type="entry name" value="ARGC"/>
    <property type="match status" value="1"/>
</dbReference>
<dbReference type="SUPFAM" id="SSF55347">
    <property type="entry name" value="Glyceraldehyde-3-phosphate dehydrogenase-like, C-terminal domain"/>
    <property type="match status" value="1"/>
</dbReference>
<dbReference type="HAMAP" id="MF_00150">
    <property type="entry name" value="ArgC_type1"/>
    <property type="match status" value="1"/>
</dbReference>
<dbReference type="SUPFAM" id="SSF51735">
    <property type="entry name" value="NAD(P)-binding Rossmann-fold domains"/>
    <property type="match status" value="1"/>
</dbReference>
<evidence type="ECO:0000256" key="6">
    <source>
        <dbReference type="PROSITE-ProRule" id="PRU10010"/>
    </source>
</evidence>
<dbReference type="InterPro" id="IPR058924">
    <property type="entry name" value="AGPR_dimerisation_dom"/>
</dbReference>
<keyword evidence="3 5" id="KW-0521">NADP</keyword>
<organism evidence="8">
    <name type="scientific">Candidatus Methanophagaceae archaeon ANME-1 ERB6</name>
    <dbReference type="NCBI Taxonomy" id="2759912"/>
    <lineage>
        <taxon>Archaea</taxon>
        <taxon>Methanobacteriati</taxon>
        <taxon>Methanobacteriota</taxon>
        <taxon>Stenosarchaea group</taxon>
        <taxon>Methanomicrobia</taxon>
        <taxon>Candidatus Methanophagales</taxon>
        <taxon>Candidatus Methanophagaceae</taxon>
    </lineage>
</organism>
<dbReference type="InterPro" id="IPR000534">
    <property type="entry name" value="Semialdehyde_DH_NAD-bd"/>
</dbReference>
<protein>
    <recommendedName>
        <fullName evidence="5">N-acetyl-gamma-glutamyl-phosphate reductase</fullName>
        <shortName evidence="5">AGPR</shortName>
        <ecNumber evidence="5">1.2.1.38</ecNumber>
    </recommendedName>
    <alternativeName>
        <fullName evidence="5">N-acetyl-glutamate semialdehyde dehydrogenase</fullName>
        <shortName evidence="5">NAGSA dehydrogenase</shortName>
    </alternativeName>
</protein>
<dbReference type="Pfam" id="PF01118">
    <property type="entry name" value="Semialdhyde_dh"/>
    <property type="match status" value="1"/>
</dbReference>
<dbReference type="Gene3D" id="3.40.50.720">
    <property type="entry name" value="NAD(P)-binding Rossmann-like Domain"/>
    <property type="match status" value="1"/>
</dbReference>
<evidence type="ECO:0000256" key="5">
    <source>
        <dbReference type="HAMAP-Rule" id="MF_00150"/>
    </source>
</evidence>
<comment type="similarity">
    <text evidence="5">Belongs to the NAGSA dehydrogenase family. Type 1 subfamily.</text>
</comment>
<dbReference type="GO" id="GO:0003942">
    <property type="term" value="F:N-acetyl-gamma-glutamyl-phosphate reductase activity"/>
    <property type="evidence" value="ECO:0007669"/>
    <property type="project" value="UniProtKB-UniRule"/>
</dbReference>
<evidence type="ECO:0000256" key="3">
    <source>
        <dbReference type="ARBA" id="ARBA00022857"/>
    </source>
</evidence>
<dbReference type="GO" id="GO:0070401">
    <property type="term" value="F:NADP+ binding"/>
    <property type="evidence" value="ECO:0007669"/>
    <property type="project" value="InterPro"/>
</dbReference>
<dbReference type="SMART" id="SM00859">
    <property type="entry name" value="Semialdhyde_dh"/>
    <property type="match status" value="1"/>
</dbReference>
<keyword evidence="4 5" id="KW-0560">Oxidoreductase</keyword>
<dbReference type="InterPro" id="IPR036291">
    <property type="entry name" value="NAD(P)-bd_dom_sf"/>
</dbReference>
<comment type="subcellular location">
    <subcellularLocation>
        <location evidence="5">Cytoplasm</location>
    </subcellularLocation>
</comment>
<dbReference type="CDD" id="cd23934">
    <property type="entry name" value="AGPR_1_C"/>
    <property type="match status" value="1"/>
</dbReference>
<dbReference type="InterPro" id="IPR000706">
    <property type="entry name" value="AGPR_type-1"/>
</dbReference>
<dbReference type="UniPathway" id="UPA00068">
    <property type="reaction ID" value="UER00108"/>
</dbReference>
<feature type="active site" evidence="5 6">
    <location>
        <position position="149"/>
    </location>
</feature>
<keyword evidence="2 5" id="KW-0028">Amino-acid biosynthesis</keyword>
<comment type="pathway">
    <text evidence="5">Amino-acid biosynthesis; L-arginine biosynthesis; N(2)-acetyl-L-ornithine from L-glutamate: step 3/4.</text>
</comment>
<dbReference type="EMBL" id="MT631527">
    <property type="protein sequence ID" value="QNO52973.1"/>
    <property type="molecule type" value="Genomic_DNA"/>
</dbReference>
<dbReference type="AlphaFoldDB" id="A0A7G9YY89"/>
<evidence type="ECO:0000256" key="1">
    <source>
        <dbReference type="ARBA" id="ARBA00022571"/>
    </source>
</evidence>
<evidence type="ECO:0000259" key="7">
    <source>
        <dbReference type="SMART" id="SM00859"/>
    </source>
</evidence>
<reference evidence="8" key="1">
    <citation type="submission" date="2020-06" db="EMBL/GenBank/DDBJ databases">
        <title>Unique genomic features of the anaerobic methanotrophic archaea.</title>
        <authorList>
            <person name="Chadwick G.L."/>
            <person name="Skennerton C.T."/>
            <person name="Laso-Perez R."/>
            <person name="Leu A.O."/>
            <person name="Speth D.R."/>
            <person name="Yu H."/>
            <person name="Morgan-Lang C."/>
            <person name="Hatzenpichler R."/>
            <person name="Goudeau D."/>
            <person name="Malmstrom R."/>
            <person name="Brazelton W.J."/>
            <person name="Woyke T."/>
            <person name="Hallam S.J."/>
            <person name="Tyson G.W."/>
            <person name="Wegener G."/>
            <person name="Boetius A."/>
            <person name="Orphan V."/>
        </authorList>
    </citation>
    <scope>NUCLEOTIDE SEQUENCE</scope>
</reference>
<dbReference type="GO" id="GO:0006526">
    <property type="term" value="P:L-arginine biosynthetic process"/>
    <property type="evidence" value="ECO:0007669"/>
    <property type="project" value="UniProtKB-UniRule"/>
</dbReference>
<sequence>MIKAGIIGGAGYTGLELVRLLLMHPEVEISVVTSRRYKGKKISDVNPHLEPFIELEYEDVDTKEIADRTDIVFLAVPHGTAMDYVPQLRAREARVIDLSADYRLKKDEYERIYKRQHKDKDKEKRKSVYGLTELHPEVADADLIANPGCYPTGAILAVAPLVKGNEGGGRVKQVVFDSKSGISGAGAEPSAKSHFPNLAENIVPYEVTAHRHVAEMRMELSVKVSFTPHVIPSIRGILTTAHVFIEESGAKTKPLQGLLGRGAEPHSDEIEEIYKRFYEGKRFIRLMKGLPSLSSVRGTNFCDIGFKIEEKSDRIVVISAIDNLVKGGSGQAIQNMNLMFGLDEREGLWFPGLVP</sequence>
<dbReference type="NCBIfam" id="TIGR01850">
    <property type="entry name" value="argC"/>
    <property type="match status" value="1"/>
</dbReference>
<dbReference type="CDD" id="cd17895">
    <property type="entry name" value="AGPR_1_N"/>
    <property type="match status" value="1"/>
</dbReference>
<name>A0A7G9YY89_9EURY</name>
<evidence type="ECO:0000256" key="2">
    <source>
        <dbReference type="ARBA" id="ARBA00022605"/>
    </source>
</evidence>
<comment type="function">
    <text evidence="5">Catalyzes the NADPH-dependent reduction of N-acetyl-5-glutamyl phosphate to yield N-acetyl-L-glutamate 5-semialdehyde.</text>
</comment>
<feature type="domain" description="Semialdehyde dehydrogenase NAD-binding" evidence="7">
    <location>
        <begin position="3"/>
        <end position="142"/>
    </location>
</feature>